<protein>
    <submittedName>
        <fullName evidence="1">Uncharacterized protein</fullName>
    </submittedName>
</protein>
<accession>A0A3B0XJ59</accession>
<reference evidence="1" key="1">
    <citation type="submission" date="2018-06" db="EMBL/GenBank/DDBJ databases">
        <authorList>
            <person name="Zhirakovskaya E."/>
        </authorList>
    </citation>
    <scope>NUCLEOTIDE SEQUENCE</scope>
</reference>
<dbReference type="AlphaFoldDB" id="A0A3B0XJ59"/>
<evidence type="ECO:0000313" key="1">
    <source>
        <dbReference type="EMBL" id="VAW63147.1"/>
    </source>
</evidence>
<sequence length="135" mass="15311">MKKQSHNYIGFKLPSFLILSFLFISMSQANVSQRIIIYFNQPLTKQAAAEVHKQLKGYLQGYSLAEHSSDVRWILVLNSSLNQLQFNEFKKTFLKNNNVKHIELDQLLQHSVAPRVVPFSAMGTGGVDIGVVDVF</sequence>
<organism evidence="1">
    <name type="scientific">hydrothermal vent metagenome</name>
    <dbReference type="NCBI Taxonomy" id="652676"/>
    <lineage>
        <taxon>unclassified sequences</taxon>
        <taxon>metagenomes</taxon>
        <taxon>ecological metagenomes</taxon>
    </lineage>
</organism>
<proteinExistence type="predicted"/>
<gene>
    <name evidence="1" type="ORF">MNBD_GAMMA08-688</name>
</gene>
<dbReference type="EMBL" id="UOFH01000238">
    <property type="protein sequence ID" value="VAW63147.1"/>
    <property type="molecule type" value="Genomic_DNA"/>
</dbReference>
<name>A0A3B0XJ59_9ZZZZ</name>